<dbReference type="AlphaFoldDB" id="A0A1E3PWI3"/>
<name>A0A1E3PWI3_LIPST</name>
<evidence type="ECO:0000313" key="2">
    <source>
        <dbReference type="EMBL" id="ODQ69648.1"/>
    </source>
</evidence>
<feature type="compositionally biased region" description="Polar residues" evidence="1">
    <location>
        <begin position="23"/>
        <end position="32"/>
    </location>
</feature>
<reference evidence="2 3" key="1">
    <citation type="journal article" date="2016" name="Proc. Natl. Acad. Sci. U.S.A.">
        <title>Comparative genomics of biotechnologically important yeasts.</title>
        <authorList>
            <person name="Riley R."/>
            <person name="Haridas S."/>
            <person name="Wolfe K.H."/>
            <person name="Lopes M.R."/>
            <person name="Hittinger C.T."/>
            <person name="Goeker M."/>
            <person name="Salamov A.A."/>
            <person name="Wisecaver J.H."/>
            <person name="Long T.M."/>
            <person name="Calvey C.H."/>
            <person name="Aerts A.L."/>
            <person name="Barry K.W."/>
            <person name="Choi C."/>
            <person name="Clum A."/>
            <person name="Coughlan A.Y."/>
            <person name="Deshpande S."/>
            <person name="Douglass A.P."/>
            <person name="Hanson S.J."/>
            <person name="Klenk H.-P."/>
            <person name="LaButti K.M."/>
            <person name="Lapidus A."/>
            <person name="Lindquist E.A."/>
            <person name="Lipzen A.M."/>
            <person name="Meier-Kolthoff J.P."/>
            <person name="Ohm R.A."/>
            <person name="Otillar R.P."/>
            <person name="Pangilinan J.L."/>
            <person name="Peng Y."/>
            <person name="Rokas A."/>
            <person name="Rosa C.A."/>
            <person name="Scheuner C."/>
            <person name="Sibirny A.A."/>
            <person name="Slot J.C."/>
            <person name="Stielow J.B."/>
            <person name="Sun H."/>
            <person name="Kurtzman C.P."/>
            <person name="Blackwell M."/>
            <person name="Grigoriev I.V."/>
            <person name="Jeffries T.W."/>
        </authorList>
    </citation>
    <scope>NUCLEOTIDE SEQUENCE [LARGE SCALE GENOMIC DNA]</scope>
    <source>
        <strain evidence="2 3">NRRL Y-11557</strain>
    </source>
</reference>
<accession>A0A1E3PWI3</accession>
<dbReference type="EMBL" id="KV454303">
    <property type="protein sequence ID" value="ODQ69648.1"/>
    <property type="molecule type" value="Genomic_DNA"/>
</dbReference>
<evidence type="ECO:0000313" key="3">
    <source>
        <dbReference type="Proteomes" id="UP000094385"/>
    </source>
</evidence>
<gene>
    <name evidence="2" type="ORF">LIPSTDRAFT_192726</name>
</gene>
<keyword evidence="3" id="KW-1185">Reference proteome</keyword>
<feature type="region of interest" description="Disordered" evidence="1">
    <location>
        <begin position="1"/>
        <end position="38"/>
    </location>
</feature>
<protein>
    <submittedName>
        <fullName evidence="2">Uncharacterized protein</fullName>
    </submittedName>
</protein>
<proteinExistence type="predicted"/>
<organism evidence="2 3">
    <name type="scientific">Lipomyces starkeyi NRRL Y-11557</name>
    <dbReference type="NCBI Taxonomy" id="675824"/>
    <lineage>
        <taxon>Eukaryota</taxon>
        <taxon>Fungi</taxon>
        <taxon>Dikarya</taxon>
        <taxon>Ascomycota</taxon>
        <taxon>Saccharomycotina</taxon>
        <taxon>Lipomycetes</taxon>
        <taxon>Lipomycetales</taxon>
        <taxon>Lipomycetaceae</taxon>
        <taxon>Lipomyces</taxon>
    </lineage>
</organism>
<sequence length="90" mass="10211">MSYIRLQQKSPYPTGESTEESVNDQGTGSTKTPDAGLLFDDNQRSALTPIIEAGVSEWYWALKCDVQLWLNEFKCPWLNENPRFWISPGG</sequence>
<feature type="compositionally biased region" description="Polar residues" evidence="1">
    <location>
        <begin position="1"/>
        <end position="11"/>
    </location>
</feature>
<evidence type="ECO:0000256" key="1">
    <source>
        <dbReference type="SAM" id="MobiDB-lite"/>
    </source>
</evidence>
<dbReference type="Proteomes" id="UP000094385">
    <property type="component" value="Unassembled WGS sequence"/>
</dbReference>